<dbReference type="AlphaFoldDB" id="A0A5C5XGY1"/>
<comment type="caution">
    <text evidence="1">The sequence shown here is derived from an EMBL/GenBank/DDBJ whole genome shotgun (WGS) entry which is preliminary data.</text>
</comment>
<reference evidence="1 2" key="1">
    <citation type="submission" date="2019-02" db="EMBL/GenBank/DDBJ databases">
        <title>Deep-cultivation of Planctomycetes and their phenomic and genomic characterization uncovers novel biology.</title>
        <authorList>
            <person name="Wiegand S."/>
            <person name="Jogler M."/>
            <person name="Boedeker C."/>
            <person name="Pinto D."/>
            <person name="Vollmers J."/>
            <person name="Rivas-Marin E."/>
            <person name="Kohn T."/>
            <person name="Peeters S.H."/>
            <person name="Heuer A."/>
            <person name="Rast P."/>
            <person name="Oberbeckmann S."/>
            <person name="Bunk B."/>
            <person name="Jeske O."/>
            <person name="Meyerdierks A."/>
            <person name="Storesund J.E."/>
            <person name="Kallscheuer N."/>
            <person name="Luecker S."/>
            <person name="Lage O.M."/>
            <person name="Pohl T."/>
            <person name="Merkel B.J."/>
            <person name="Hornburger P."/>
            <person name="Mueller R.-W."/>
            <person name="Bruemmer F."/>
            <person name="Labrenz M."/>
            <person name="Spormann A.M."/>
            <person name="Op Den Camp H."/>
            <person name="Overmann J."/>
            <person name="Amann R."/>
            <person name="Jetten M.S.M."/>
            <person name="Mascher T."/>
            <person name="Medema M.H."/>
            <person name="Devos D.P."/>
            <person name="Kaster A.-K."/>
            <person name="Ovreas L."/>
            <person name="Rohde M."/>
            <person name="Galperin M.Y."/>
            <person name="Jogler C."/>
        </authorList>
    </citation>
    <scope>NUCLEOTIDE SEQUENCE [LARGE SCALE GENOMIC DNA]</scope>
    <source>
        <strain evidence="1 2">Pan54</strain>
    </source>
</reference>
<gene>
    <name evidence="1" type="ORF">Pan54_24080</name>
</gene>
<sequence>MTLDDKLDDWPFETLKLGEYFSFARQAARRVRETRMNFVDAVNDVLSGRVVTDREREMLAQKARSIVYLGLEDE</sequence>
<keyword evidence="2" id="KW-1185">Reference proteome</keyword>
<dbReference type="EMBL" id="SJPG01000001">
    <property type="protein sequence ID" value="TWT61671.1"/>
    <property type="molecule type" value="Genomic_DNA"/>
</dbReference>
<evidence type="ECO:0000313" key="2">
    <source>
        <dbReference type="Proteomes" id="UP000316095"/>
    </source>
</evidence>
<evidence type="ECO:0000313" key="1">
    <source>
        <dbReference type="EMBL" id="TWT61671.1"/>
    </source>
</evidence>
<proteinExistence type="predicted"/>
<name>A0A5C5XGY1_9PLAN</name>
<protein>
    <submittedName>
        <fullName evidence="1">Uncharacterized protein</fullName>
    </submittedName>
</protein>
<accession>A0A5C5XGY1</accession>
<dbReference type="Proteomes" id="UP000316095">
    <property type="component" value="Unassembled WGS sequence"/>
</dbReference>
<organism evidence="1 2">
    <name type="scientific">Rubinisphaera italica</name>
    <dbReference type="NCBI Taxonomy" id="2527969"/>
    <lineage>
        <taxon>Bacteria</taxon>
        <taxon>Pseudomonadati</taxon>
        <taxon>Planctomycetota</taxon>
        <taxon>Planctomycetia</taxon>
        <taxon>Planctomycetales</taxon>
        <taxon>Planctomycetaceae</taxon>
        <taxon>Rubinisphaera</taxon>
    </lineage>
</organism>